<comment type="caution">
    <text evidence="2">The sequence shown here is derived from an EMBL/GenBank/DDBJ whole genome shotgun (WGS) entry which is preliminary data.</text>
</comment>
<accession>A0A2N1NMM2</accession>
<reference evidence="2 3" key="2">
    <citation type="submission" date="2017-10" db="EMBL/GenBank/DDBJ databases">
        <title>Extensive intraspecific genome diversity in a model arbuscular mycorrhizal fungus.</title>
        <authorList>
            <person name="Chen E.C.H."/>
            <person name="Morin E."/>
            <person name="Baudet D."/>
            <person name="Noel J."/>
            <person name="Ndikumana S."/>
            <person name="Charron P."/>
            <person name="St-Onge C."/>
            <person name="Giorgi J."/>
            <person name="Grigoriev I.V."/>
            <person name="Roux C."/>
            <person name="Martin F.M."/>
            <person name="Corradi N."/>
        </authorList>
    </citation>
    <scope>NUCLEOTIDE SEQUENCE [LARGE SCALE GENOMIC DNA]</scope>
    <source>
        <strain evidence="2 3">C2</strain>
    </source>
</reference>
<feature type="region of interest" description="Disordered" evidence="1">
    <location>
        <begin position="114"/>
        <end position="137"/>
    </location>
</feature>
<dbReference type="VEuPathDB" id="FungiDB:RhiirA1_403360"/>
<feature type="region of interest" description="Disordered" evidence="1">
    <location>
        <begin position="43"/>
        <end position="63"/>
    </location>
</feature>
<evidence type="ECO:0000313" key="2">
    <source>
        <dbReference type="EMBL" id="PKK75195.1"/>
    </source>
</evidence>
<evidence type="ECO:0000256" key="1">
    <source>
        <dbReference type="SAM" id="MobiDB-lite"/>
    </source>
</evidence>
<evidence type="ECO:0000313" key="3">
    <source>
        <dbReference type="Proteomes" id="UP000233469"/>
    </source>
</evidence>
<feature type="compositionally biased region" description="Acidic residues" evidence="1">
    <location>
        <begin position="43"/>
        <end position="56"/>
    </location>
</feature>
<dbReference type="VEuPathDB" id="FungiDB:RhiirFUN_002085"/>
<protein>
    <submittedName>
        <fullName evidence="2">Uncharacterized protein</fullName>
    </submittedName>
</protein>
<dbReference type="Proteomes" id="UP000233469">
    <property type="component" value="Unassembled WGS sequence"/>
</dbReference>
<proteinExistence type="predicted"/>
<gene>
    <name evidence="2" type="ORF">RhiirC2_708298</name>
</gene>
<sequence>MCKMITYWKSNPRKEFGFFSQDIKNNSKLGDIELNQRITEALAEPDDADENDSEFEDNSHVENPLRRTINGEIIPDDRVIVLIENTWIENEIDLSNELILQDIGKIPEDLEDDLFNNTKGKDEDENTLTDDNNNDTIGKGILDYNVNDLFDEYVNE</sequence>
<name>A0A2N1NMM2_9GLOM</name>
<dbReference type="AlphaFoldDB" id="A0A2N1NMM2"/>
<organism evidence="2 3">
    <name type="scientific">Rhizophagus irregularis</name>
    <dbReference type="NCBI Taxonomy" id="588596"/>
    <lineage>
        <taxon>Eukaryota</taxon>
        <taxon>Fungi</taxon>
        <taxon>Fungi incertae sedis</taxon>
        <taxon>Mucoromycota</taxon>
        <taxon>Glomeromycotina</taxon>
        <taxon>Glomeromycetes</taxon>
        <taxon>Glomerales</taxon>
        <taxon>Glomeraceae</taxon>
        <taxon>Rhizophagus</taxon>
    </lineage>
</organism>
<dbReference type="EMBL" id="LLXL01000259">
    <property type="protein sequence ID" value="PKK75195.1"/>
    <property type="molecule type" value="Genomic_DNA"/>
</dbReference>
<reference evidence="2 3" key="1">
    <citation type="submission" date="2016-04" db="EMBL/GenBank/DDBJ databases">
        <title>Genome analyses suggest a sexual origin of heterokaryosis in a supposedly ancient asexual fungus.</title>
        <authorList>
            <person name="Ropars J."/>
            <person name="Sedzielewska K."/>
            <person name="Noel J."/>
            <person name="Charron P."/>
            <person name="Farinelli L."/>
            <person name="Marton T."/>
            <person name="Kruger M."/>
            <person name="Pelin A."/>
            <person name="Brachmann A."/>
            <person name="Corradi N."/>
        </authorList>
    </citation>
    <scope>NUCLEOTIDE SEQUENCE [LARGE SCALE GENOMIC DNA]</scope>
    <source>
        <strain evidence="2 3">C2</strain>
    </source>
</reference>